<dbReference type="GO" id="GO:0004557">
    <property type="term" value="F:alpha-galactosidase activity"/>
    <property type="evidence" value="ECO:0007669"/>
    <property type="project" value="UniProtKB-EC"/>
</dbReference>
<dbReference type="EC" id="3.2.1.-" evidence="7"/>
<comment type="catalytic activity">
    <reaction evidence="1">
        <text>Hydrolysis of terminal, non-reducing alpha-D-galactose residues in alpha-D-galactosides, including galactose oligosaccharides, galactomannans and galactolipids.</text>
        <dbReference type="EC" id="3.2.1.22"/>
    </reaction>
</comment>
<dbReference type="SUPFAM" id="SSF51011">
    <property type="entry name" value="Glycosyl hydrolase domain"/>
    <property type="match status" value="1"/>
</dbReference>
<dbReference type="GO" id="GO:0016139">
    <property type="term" value="P:glycoside catabolic process"/>
    <property type="evidence" value="ECO:0007669"/>
    <property type="project" value="TreeGrafter"/>
</dbReference>
<dbReference type="InterPro" id="IPR000111">
    <property type="entry name" value="Glyco_hydro_27/36_CS"/>
</dbReference>
<name>A0A914DLJ0_9BILA</name>
<dbReference type="PRINTS" id="PR00740">
    <property type="entry name" value="GLHYDRLASE27"/>
</dbReference>
<evidence type="ECO:0000256" key="6">
    <source>
        <dbReference type="ARBA" id="ARBA00023295"/>
    </source>
</evidence>
<reference evidence="10" key="1">
    <citation type="submission" date="2022-11" db="UniProtKB">
        <authorList>
            <consortium name="WormBaseParasite"/>
        </authorList>
    </citation>
    <scope>IDENTIFICATION</scope>
</reference>
<dbReference type="PANTHER" id="PTHR11452">
    <property type="entry name" value="ALPHA-GALACTOSIDASE/ALPHA-N-ACETYLGALACTOSAMINIDASE"/>
    <property type="match status" value="1"/>
</dbReference>
<accession>A0A914DLJ0</accession>
<keyword evidence="9" id="KW-1185">Reference proteome</keyword>
<dbReference type="SUPFAM" id="SSF51445">
    <property type="entry name" value="(Trans)glycosidases"/>
    <property type="match status" value="1"/>
</dbReference>
<evidence type="ECO:0000256" key="1">
    <source>
        <dbReference type="ARBA" id="ARBA00001255"/>
    </source>
</evidence>
<sequence>MLLIGLAVADLTNGLAFMLTGIRRVIVIYSLSHVNEMPTTYRYMCASGVSNALWIIGGQWAGSITLILGIERCAAVKWPTFYAEIITTPPMGWMSWLKFGCNLDCVNHPNTCISENLYQTMADRLVSDGYLAAGYNSIHIDDCWMESARDTNGRLVANRTRFPSGMPALAKYMHDRGLQLGIYECAGNWTCQSGHGDGVFPGSYLHEEIDAQTFAEWGVDYLKFDGCYTNGTTRLWSYPKMSQALMATGRSIVYSTEWWGEDYLIIGDINVLTVDQAKVQMSMWSIWSSPLFMGNDLTNIAPGHKEVLLNKYVIGINQDPMGILGEMKNQTGSFTLKDLGLTNQRGYNVLDLWAGQIVGTYMPVSTYNATVSPTGVNFIKAIALN</sequence>
<proteinExistence type="inferred from homology"/>
<evidence type="ECO:0000256" key="5">
    <source>
        <dbReference type="ARBA" id="ARBA00022801"/>
    </source>
</evidence>
<dbReference type="InterPro" id="IPR041233">
    <property type="entry name" value="Melibiase_C"/>
</dbReference>
<dbReference type="PANTHER" id="PTHR11452:SF83">
    <property type="entry name" value="ALPHA-GALACTOSIDASE"/>
    <property type="match status" value="1"/>
</dbReference>
<feature type="domain" description="Alpha galactosidase C-terminal" evidence="8">
    <location>
        <begin position="329"/>
        <end position="380"/>
    </location>
</feature>
<evidence type="ECO:0000256" key="3">
    <source>
        <dbReference type="ARBA" id="ARBA00012755"/>
    </source>
</evidence>
<evidence type="ECO:0000313" key="10">
    <source>
        <dbReference type="WBParaSite" id="ACRNAN_scaffold2831.g29780.t1"/>
    </source>
</evidence>
<protein>
    <recommendedName>
        <fullName evidence="3 7">Alpha-galactosidase</fullName>
        <ecNumber evidence="7">3.2.1.-</ecNumber>
    </recommendedName>
</protein>
<dbReference type="InterPro" id="IPR013780">
    <property type="entry name" value="Glyco_hydro_b"/>
</dbReference>
<dbReference type="InterPro" id="IPR013785">
    <property type="entry name" value="Aldolase_TIM"/>
</dbReference>
<dbReference type="AlphaFoldDB" id="A0A914DLJ0"/>
<dbReference type="Gene3D" id="3.20.20.70">
    <property type="entry name" value="Aldolase class I"/>
    <property type="match status" value="2"/>
</dbReference>
<dbReference type="GO" id="GO:0005737">
    <property type="term" value="C:cytoplasm"/>
    <property type="evidence" value="ECO:0007669"/>
    <property type="project" value="TreeGrafter"/>
</dbReference>
<keyword evidence="4" id="KW-0732">Signal</keyword>
<dbReference type="Pfam" id="PF17801">
    <property type="entry name" value="Melibiase_C"/>
    <property type="match status" value="1"/>
</dbReference>
<evidence type="ECO:0000259" key="8">
    <source>
        <dbReference type="Pfam" id="PF17801"/>
    </source>
</evidence>
<evidence type="ECO:0000256" key="2">
    <source>
        <dbReference type="ARBA" id="ARBA00009743"/>
    </source>
</evidence>
<dbReference type="Pfam" id="PF16499">
    <property type="entry name" value="Melibiase_2"/>
    <property type="match status" value="1"/>
</dbReference>
<evidence type="ECO:0000313" key="9">
    <source>
        <dbReference type="Proteomes" id="UP000887540"/>
    </source>
</evidence>
<comment type="similarity">
    <text evidence="2 7">Belongs to the glycosyl hydrolase 27 family.</text>
</comment>
<dbReference type="InterPro" id="IPR002241">
    <property type="entry name" value="Glyco_hydro_27"/>
</dbReference>
<keyword evidence="7" id="KW-1015">Disulfide bond</keyword>
<evidence type="ECO:0000256" key="7">
    <source>
        <dbReference type="RuleBase" id="RU361168"/>
    </source>
</evidence>
<organism evidence="9 10">
    <name type="scientific">Acrobeloides nanus</name>
    <dbReference type="NCBI Taxonomy" id="290746"/>
    <lineage>
        <taxon>Eukaryota</taxon>
        <taxon>Metazoa</taxon>
        <taxon>Ecdysozoa</taxon>
        <taxon>Nematoda</taxon>
        <taxon>Chromadorea</taxon>
        <taxon>Rhabditida</taxon>
        <taxon>Tylenchina</taxon>
        <taxon>Cephalobomorpha</taxon>
        <taxon>Cephaloboidea</taxon>
        <taxon>Cephalobidae</taxon>
        <taxon>Acrobeloides</taxon>
    </lineage>
</organism>
<dbReference type="CDD" id="cd14792">
    <property type="entry name" value="GH27"/>
    <property type="match status" value="1"/>
</dbReference>
<dbReference type="InterPro" id="IPR017853">
    <property type="entry name" value="GH"/>
</dbReference>
<dbReference type="PROSITE" id="PS00512">
    <property type="entry name" value="ALPHA_GALACTOSIDASE"/>
    <property type="match status" value="1"/>
</dbReference>
<keyword evidence="5 7" id="KW-0378">Hydrolase</keyword>
<dbReference type="Proteomes" id="UP000887540">
    <property type="component" value="Unplaced"/>
</dbReference>
<evidence type="ECO:0000256" key="4">
    <source>
        <dbReference type="ARBA" id="ARBA00022729"/>
    </source>
</evidence>
<dbReference type="GO" id="GO:0009311">
    <property type="term" value="P:oligosaccharide metabolic process"/>
    <property type="evidence" value="ECO:0007669"/>
    <property type="project" value="TreeGrafter"/>
</dbReference>
<dbReference type="WBParaSite" id="ACRNAN_scaffold2831.g29780.t1">
    <property type="protein sequence ID" value="ACRNAN_scaffold2831.g29780.t1"/>
    <property type="gene ID" value="ACRNAN_scaffold2831.g29780"/>
</dbReference>
<keyword evidence="6 7" id="KW-0326">Glycosidase</keyword>
<comment type="subunit">
    <text evidence="7">Homodimer.</text>
</comment>
<dbReference type="Gene3D" id="2.60.40.1180">
    <property type="entry name" value="Golgi alpha-mannosidase II"/>
    <property type="match status" value="1"/>
</dbReference>